<gene>
    <name evidence="2" type="ORF">PEBR_17229</name>
</gene>
<sequence>MTIGTDTQLPEQNGQVLSQDVNTPFTQLIAVADLLLLVLECVLMMPRRMRTILFSSPSIAPTLSLPKSPPRAPLDRKSVMIPVALLPFNSRGPASWILEFCFHTSEWHPFPAQSPVEVCFYGVDARRVYLWP</sequence>
<keyword evidence="1" id="KW-0472">Membrane</keyword>
<dbReference type="Proteomes" id="UP000190744">
    <property type="component" value="Unassembled WGS sequence"/>
</dbReference>
<organism evidence="2 3">
    <name type="scientific">Penicillium brasilianum</name>
    <dbReference type="NCBI Taxonomy" id="104259"/>
    <lineage>
        <taxon>Eukaryota</taxon>
        <taxon>Fungi</taxon>
        <taxon>Dikarya</taxon>
        <taxon>Ascomycota</taxon>
        <taxon>Pezizomycotina</taxon>
        <taxon>Eurotiomycetes</taxon>
        <taxon>Eurotiomycetidae</taxon>
        <taxon>Eurotiales</taxon>
        <taxon>Aspergillaceae</taxon>
        <taxon>Penicillium</taxon>
    </lineage>
</organism>
<accession>A0A1S9RPF5</accession>
<comment type="caution">
    <text evidence="2">The sequence shown here is derived from an EMBL/GenBank/DDBJ whole genome shotgun (WGS) entry which is preliminary data.</text>
</comment>
<evidence type="ECO:0000256" key="1">
    <source>
        <dbReference type="SAM" id="Phobius"/>
    </source>
</evidence>
<dbReference type="EMBL" id="LJBN01000125">
    <property type="protein sequence ID" value="OOQ87375.1"/>
    <property type="molecule type" value="Genomic_DNA"/>
</dbReference>
<keyword evidence="1" id="KW-1133">Transmembrane helix</keyword>
<protein>
    <submittedName>
        <fullName evidence="2">Uncharacterized protein</fullName>
    </submittedName>
</protein>
<evidence type="ECO:0000313" key="3">
    <source>
        <dbReference type="Proteomes" id="UP000190744"/>
    </source>
</evidence>
<name>A0A1S9RPF5_PENBI</name>
<feature type="transmembrane region" description="Helical" evidence="1">
    <location>
        <begin position="25"/>
        <end position="45"/>
    </location>
</feature>
<keyword evidence="1" id="KW-0812">Transmembrane</keyword>
<proteinExistence type="predicted"/>
<dbReference type="AlphaFoldDB" id="A0A1S9RPF5"/>
<evidence type="ECO:0000313" key="2">
    <source>
        <dbReference type="EMBL" id="OOQ87375.1"/>
    </source>
</evidence>
<reference evidence="3" key="1">
    <citation type="submission" date="2015-09" db="EMBL/GenBank/DDBJ databases">
        <authorList>
            <person name="Fill T.P."/>
            <person name="Baretta J.F."/>
            <person name="de Almeida L.G."/>
            <person name="Rocha M."/>
            <person name="de Souza D.H."/>
            <person name="Malavazi I."/>
            <person name="Cerdeira L.T."/>
            <person name="Hong H."/>
            <person name="Samborskyy M."/>
            <person name="de Vasconcelos A.T."/>
            <person name="Leadlay P."/>
            <person name="Rodrigues-Filho E."/>
        </authorList>
    </citation>
    <scope>NUCLEOTIDE SEQUENCE [LARGE SCALE GENOMIC DNA]</scope>
    <source>
        <strain evidence="3">LaBioMMi 136</strain>
    </source>
</reference>